<keyword evidence="4" id="KW-0812">Transmembrane</keyword>
<feature type="domain" description="TonB-dependent receptor-like beta-barrel" evidence="12">
    <location>
        <begin position="349"/>
        <end position="746"/>
    </location>
</feature>
<dbReference type="Gene3D" id="2.170.130.10">
    <property type="entry name" value="TonB-dependent receptor, plug domain"/>
    <property type="match status" value="1"/>
</dbReference>
<evidence type="ECO:0000256" key="9">
    <source>
        <dbReference type="ARBA" id="ARBA00023237"/>
    </source>
</evidence>
<dbReference type="Pfam" id="PF07715">
    <property type="entry name" value="Plug"/>
    <property type="match status" value="1"/>
</dbReference>
<name>A0AAU9D1Z6_9BACT</name>
<dbReference type="InterPro" id="IPR037066">
    <property type="entry name" value="Plug_dom_sf"/>
</dbReference>
<keyword evidence="9" id="KW-0998">Cell outer membrane</keyword>
<evidence type="ECO:0000256" key="10">
    <source>
        <dbReference type="RuleBase" id="RU003357"/>
    </source>
</evidence>
<keyword evidence="15" id="KW-1185">Reference proteome</keyword>
<evidence type="ECO:0000256" key="11">
    <source>
        <dbReference type="SAM" id="SignalP"/>
    </source>
</evidence>
<sequence length="781" mass="86990">MIKPIITYVFLLLLSIPAIAQNVTLKGRVLDSTDGKALEGVFVFTKSMDAKAVTDHGGRFRISFPKNNSALYFKMVGYADTILQTKGSKSTGEITVRMQPSLLELGEVTVKGEREHDVGSTFGAQITSAEDLGRHAGNTLFELTEKVAGVGTMNVGVGISKPVIRGMSGDRIVLNTDGVKREDHQWGNDHGVQIDPNAVGEVEIVKGPVAFRYGSDGIGGVVNIKAKEPPPAGKTTAGVSTVYRSNNRSLGMSANVATHQADFYTDINVSYHSFGNYRVPADEYHYLGYVYKLEDGVLANTSGEEKSFSSTFGKHFDKGEIELKISDYQQTMGLFPGAVGTPSGRMLDGYAKESRYPDVPRQRNRHTQVSVNGEYNLPGLEITGTVAYQRNRRREESKPMSHGRPVTLTDPLANGLILQTYSGELTAKTTGEGLRHTVGVDLSAQHNERDGFEFLIPEYRKYEAGAYWLMEKDLAESWTLSGGVRTDFASIEAYEYTDTLYYDPVQPDQYWKRAKDTENTYFGVAASIGARYTEGDWDLALNVGRSYRFPNPAELFANGVHHGTFRYIQGDATLDPETGYQSDLSVGFQKGILSVHTDLFLNYFDNFNYLSPTGEFSDISGAGQIYRYKSNKALHTGFEVQADIEWSERFNTTVSADYVYAQNLDDNRPLPFTPPLSGMLGVEYRHPVSSKIKPYVGLNYTLATDQDRVDRNEPATEGFTLLDAYMGTTLKLRHHDVRLSFNANNLLDTNYMKHLSRYRILELPEQGRNFQIKLEWRLASY</sequence>
<keyword evidence="5 11" id="KW-0732">Signal</keyword>
<evidence type="ECO:0000313" key="14">
    <source>
        <dbReference type="EMBL" id="BDD12624.1"/>
    </source>
</evidence>
<dbReference type="AlphaFoldDB" id="A0AAU9D1Z6"/>
<evidence type="ECO:0000256" key="3">
    <source>
        <dbReference type="ARBA" id="ARBA00022452"/>
    </source>
</evidence>
<dbReference type="SUPFAM" id="SSF49464">
    <property type="entry name" value="Carboxypeptidase regulatory domain-like"/>
    <property type="match status" value="1"/>
</dbReference>
<keyword evidence="7 10" id="KW-0472">Membrane</keyword>
<dbReference type="InterPro" id="IPR036942">
    <property type="entry name" value="Beta-barrel_TonB_sf"/>
</dbReference>
<dbReference type="SUPFAM" id="SSF56935">
    <property type="entry name" value="Porins"/>
    <property type="match status" value="1"/>
</dbReference>
<dbReference type="PANTHER" id="PTHR30069">
    <property type="entry name" value="TONB-DEPENDENT OUTER MEMBRANE RECEPTOR"/>
    <property type="match status" value="1"/>
</dbReference>
<dbReference type="KEGG" id="fax:FUAX_50560"/>
<evidence type="ECO:0000256" key="7">
    <source>
        <dbReference type="ARBA" id="ARBA00023136"/>
    </source>
</evidence>
<dbReference type="Proteomes" id="UP001348817">
    <property type="component" value="Plasmid pFA5"/>
</dbReference>
<keyword evidence="8 14" id="KW-0675">Receptor</keyword>
<comment type="subcellular location">
    <subcellularLocation>
        <location evidence="1">Cell outer membrane</location>
        <topology evidence="1">Multi-pass membrane protein</topology>
    </subcellularLocation>
</comment>
<dbReference type="GO" id="GO:0009279">
    <property type="term" value="C:cell outer membrane"/>
    <property type="evidence" value="ECO:0007669"/>
    <property type="project" value="UniProtKB-SubCell"/>
</dbReference>
<dbReference type="Gene3D" id="2.60.40.1120">
    <property type="entry name" value="Carboxypeptidase-like, regulatory domain"/>
    <property type="match status" value="1"/>
</dbReference>
<dbReference type="InterPro" id="IPR039426">
    <property type="entry name" value="TonB-dep_rcpt-like"/>
</dbReference>
<dbReference type="InterPro" id="IPR012910">
    <property type="entry name" value="Plug_dom"/>
</dbReference>
<comment type="similarity">
    <text evidence="10">Belongs to the TonB-dependent receptor family.</text>
</comment>
<dbReference type="RefSeq" id="WP_338395773.1">
    <property type="nucleotide sequence ID" value="NZ_AP025319.1"/>
</dbReference>
<accession>A0AAU9D1Z6</accession>
<dbReference type="Gene3D" id="2.40.170.20">
    <property type="entry name" value="TonB-dependent receptor, beta-barrel domain"/>
    <property type="match status" value="1"/>
</dbReference>
<keyword evidence="14" id="KW-0614">Plasmid</keyword>
<dbReference type="PANTHER" id="PTHR30069:SF29">
    <property type="entry name" value="HEMOGLOBIN AND HEMOGLOBIN-HAPTOGLOBIN-BINDING PROTEIN 1-RELATED"/>
    <property type="match status" value="1"/>
</dbReference>
<dbReference type="InterPro" id="IPR000531">
    <property type="entry name" value="Beta-barrel_TonB"/>
</dbReference>
<feature type="chain" id="PRO_5043941925" evidence="11">
    <location>
        <begin position="21"/>
        <end position="781"/>
    </location>
</feature>
<dbReference type="Pfam" id="PF13715">
    <property type="entry name" value="CarbopepD_reg_2"/>
    <property type="match status" value="1"/>
</dbReference>
<dbReference type="GO" id="GO:0044718">
    <property type="term" value="P:siderophore transmembrane transport"/>
    <property type="evidence" value="ECO:0007669"/>
    <property type="project" value="TreeGrafter"/>
</dbReference>
<evidence type="ECO:0000256" key="1">
    <source>
        <dbReference type="ARBA" id="ARBA00004571"/>
    </source>
</evidence>
<keyword evidence="3" id="KW-1134">Transmembrane beta strand</keyword>
<evidence type="ECO:0000256" key="4">
    <source>
        <dbReference type="ARBA" id="ARBA00022692"/>
    </source>
</evidence>
<proteinExistence type="inferred from homology"/>
<evidence type="ECO:0000256" key="6">
    <source>
        <dbReference type="ARBA" id="ARBA00023077"/>
    </source>
</evidence>
<feature type="domain" description="TonB-dependent receptor plug" evidence="13">
    <location>
        <begin position="124"/>
        <end position="221"/>
    </location>
</feature>
<evidence type="ECO:0000256" key="5">
    <source>
        <dbReference type="ARBA" id="ARBA00022729"/>
    </source>
</evidence>
<dbReference type="EMBL" id="AP025319">
    <property type="protein sequence ID" value="BDD12624.1"/>
    <property type="molecule type" value="Genomic_DNA"/>
</dbReference>
<keyword evidence="2" id="KW-0813">Transport</keyword>
<organism evidence="14 15">
    <name type="scientific">Fulvitalea axinellae</name>
    <dbReference type="NCBI Taxonomy" id="1182444"/>
    <lineage>
        <taxon>Bacteria</taxon>
        <taxon>Pseudomonadati</taxon>
        <taxon>Bacteroidota</taxon>
        <taxon>Cytophagia</taxon>
        <taxon>Cytophagales</taxon>
        <taxon>Persicobacteraceae</taxon>
        <taxon>Fulvitalea</taxon>
    </lineage>
</organism>
<feature type="signal peptide" evidence="11">
    <location>
        <begin position="1"/>
        <end position="20"/>
    </location>
</feature>
<dbReference type="Pfam" id="PF00593">
    <property type="entry name" value="TonB_dep_Rec_b-barrel"/>
    <property type="match status" value="1"/>
</dbReference>
<evidence type="ECO:0000256" key="2">
    <source>
        <dbReference type="ARBA" id="ARBA00022448"/>
    </source>
</evidence>
<reference evidence="14 15" key="1">
    <citation type="submission" date="2021-12" db="EMBL/GenBank/DDBJ databases">
        <title>Genome sequencing of bacteria with rrn-lacking chromosome and rrn-plasmid.</title>
        <authorList>
            <person name="Anda M."/>
            <person name="Iwasaki W."/>
        </authorList>
    </citation>
    <scope>NUCLEOTIDE SEQUENCE [LARGE SCALE GENOMIC DNA]</scope>
    <source>
        <strain evidence="14 15">DSM 100852</strain>
        <plasmid evidence="14 15">pFA5</plasmid>
    </source>
</reference>
<keyword evidence="6 10" id="KW-0798">TonB box</keyword>
<geneLocation type="plasmid" evidence="14 15">
    <name>pFA5</name>
</geneLocation>
<evidence type="ECO:0000313" key="15">
    <source>
        <dbReference type="Proteomes" id="UP001348817"/>
    </source>
</evidence>
<evidence type="ECO:0000256" key="8">
    <source>
        <dbReference type="ARBA" id="ARBA00023170"/>
    </source>
</evidence>
<dbReference type="GO" id="GO:0015344">
    <property type="term" value="F:siderophore uptake transmembrane transporter activity"/>
    <property type="evidence" value="ECO:0007669"/>
    <property type="project" value="TreeGrafter"/>
</dbReference>
<protein>
    <submittedName>
        <fullName evidence="14">TonB-dependent receptor</fullName>
    </submittedName>
</protein>
<evidence type="ECO:0000259" key="13">
    <source>
        <dbReference type="Pfam" id="PF07715"/>
    </source>
</evidence>
<dbReference type="InterPro" id="IPR008969">
    <property type="entry name" value="CarboxyPept-like_regulatory"/>
</dbReference>
<gene>
    <name evidence="14" type="ORF">FUAX_50560</name>
</gene>
<evidence type="ECO:0000259" key="12">
    <source>
        <dbReference type="Pfam" id="PF00593"/>
    </source>
</evidence>